<sequence length="216" mass="24423">MTQCIIFWCRGPSNLDLPSSRLSRPPLNINQPGALRPLRANVSSTLFLQSHSTPYHRTPLQAGTQYTLTLFRPNIAVDRTGHVMILKTVDWDALTGVAQEITRLPKSMNDSYHTWSLKDEYSCAPSHSIYVSSPNGTHVVDMHGRVKEGSELSYPIRNFTHLPDSLRSFYTHSSEVWPDSIPYQYGPIKNEAVLAQISRVIELEVRGAKYLLDELD</sequence>
<keyword evidence="2" id="KW-1185">Reference proteome</keyword>
<comment type="caution">
    <text evidence="1">The sequence shown here is derived from an EMBL/GenBank/DDBJ whole genome shotgun (WGS) entry which is preliminary data.</text>
</comment>
<dbReference type="Proteomes" id="UP000011668">
    <property type="component" value="Unassembled WGS sequence"/>
</dbReference>
<organism evidence="1 2">
    <name type="scientific">Thanatephorus cucumeris (strain AG1-IA)</name>
    <name type="common">Rice sheath blight fungus</name>
    <name type="synonym">Rhizoctonia solani</name>
    <dbReference type="NCBI Taxonomy" id="983506"/>
    <lineage>
        <taxon>Eukaryota</taxon>
        <taxon>Fungi</taxon>
        <taxon>Dikarya</taxon>
        <taxon>Basidiomycota</taxon>
        <taxon>Agaricomycotina</taxon>
        <taxon>Agaricomycetes</taxon>
        <taxon>Cantharellales</taxon>
        <taxon>Ceratobasidiaceae</taxon>
        <taxon>Rhizoctonia</taxon>
        <taxon>Rhizoctonia solani AG-1</taxon>
    </lineage>
</organism>
<dbReference type="EMBL" id="AFRT01004389">
    <property type="protein sequence ID" value="ELU36079.1"/>
    <property type="molecule type" value="Genomic_DNA"/>
</dbReference>
<evidence type="ECO:0000313" key="1">
    <source>
        <dbReference type="EMBL" id="ELU36079.1"/>
    </source>
</evidence>
<protein>
    <submittedName>
        <fullName evidence="1">Uncharacterized protein</fullName>
    </submittedName>
</protein>
<evidence type="ECO:0000313" key="2">
    <source>
        <dbReference type="Proteomes" id="UP000011668"/>
    </source>
</evidence>
<name>L8WI87_THACA</name>
<gene>
    <name evidence="1" type="ORF">AG1IA_09891</name>
</gene>
<dbReference type="HOGENOM" id="CLU_1278397_0_0_1"/>
<dbReference type="AlphaFoldDB" id="L8WI87"/>
<proteinExistence type="predicted"/>
<dbReference type="OrthoDB" id="3006153at2759"/>
<reference evidence="1 2" key="1">
    <citation type="journal article" date="2013" name="Nat. Commun.">
        <title>The evolution and pathogenic mechanisms of the rice sheath blight pathogen.</title>
        <authorList>
            <person name="Zheng A."/>
            <person name="Lin R."/>
            <person name="Xu L."/>
            <person name="Qin P."/>
            <person name="Tang C."/>
            <person name="Ai P."/>
            <person name="Zhang D."/>
            <person name="Liu Y."/>
            <person name="Sun Z."/>
            <person name="Feng H."/>
            <person name="Wang Y."/>
            <person name="Chen Y."/>
            <person name="Liang X."/>
            <person name="Fu R."/>
            <person name="Li Q."/>
            <person name="Zhang J."/>
            <person name="Yu X."/>
            <person name="Xie Z."/>
            <person name="Ding L."/>
            <person name="Guan P."/>
            <person name="Tang J."/>
            <person name="Liang Y."/>
            <person name="Wang S."/>
            <person name="Deng Q."/>
            <person name="Li S."/>
            <person name="Zhu J."/>
            <person name="Wang L."/>
            <person name="Liu H."/>
            <person name="Li P."/>
        </authorList>
    </citation>
    <scope>NUCLEOTIDE SEQUENCE [LARGE SCALE GENOMIC DNA]</scope>
    <source>
        <strain evidence="2">AG-1 IA</strain>
    </source>
</reference>
<accession>L8WI87</accession>